<dbReference type="InterPro" id="IPR018303">
    <property type="entry name" value="ATPase_P-typ_P_site"/>
</dbReference>
<dbReference type="Pfam" id="PF00702">
    <property type="entry name" value="Hydrolase"/>
    <property type="match status" value="1"/>
</dbReference>
<dbReference type="GO" id="GO:0046872">
    <property type="term" value="F:metal ion binding"/>
    <property type="evidence" value="ECO:0007669"/>
    <property type="project" value="UniProtKB-KW"/>
</dbReference>
<evidence type="ECO:0000256" key="11">
    <source>
        <dbReference type="RuleBase" id="RU362081"/>
    </source>
</evidence>
<keyword evidence="8 11" id="KW-0472">Membrane</keyword>
<dbReference type="NCBIfam" id="TIGR01494">
    <property type="entry name" value="ATPase_P-type"/>
    <property type="match status" value="1"/>
</dbReference>
<dbReference type="InterPro" id="IPR027256">
    <property type="entry name" value="P-typ_ATPase_IB"/>
</dbReference>
<evidence type="ECO:0000256" key="7">
    <source>
        <dbReference type="ARBA" id="ARBA00022989"/>
    </source>
</evidence>
<dbReference type="NCBIfam" id="TIGR01525">
    <property type="entry name" value="ATPase-IB_hvy"/>
    <property type="match status" value="1"/>
</dbReference>
<keyword evidence="4 11" id="KW-0812">Transmembrane</keyword>
<dbReference type="Gene3D" id="2.70.150.10">
    <property type="entry name" value="Calcium-transporting ATPase, cytoplasmic transduction domain A"/>
    <property type="match status" value="1"/>
</dbReference>
<feature type="transmembrane region" description="Helical" evidence="11">
    <location>
        <begin position="486"/>
        <end position="511"/>
    </location>
</feature>
<evidence type="ECO:0000256" key="10">
    <source>
        <dbReference type="ARBA" id="ARBA00049338"/>
    </source>
</evidence>
<dbReference type="InterPro" id="IPR023298">
    <property type="entry name" value="ATPase_P-typ_TM_dom_sf"/>
</dbReference>
<dbReference type="InterPro" id="IPR051014">
    <property type="entry name" value="Cation_Transport_ATPase_IB"/>
</dbReference>
<evidence type="ECO:0000256" key="1">
    <source>
        <dbReference type="ARBA" id="ARBA00004651"/>
    </source>
</evidence>
<evidence type="ECO:0000256" key="8">
    <source>
        <dbReference type="ARBA" id="ARBA00023136"/>
    </source>
</evidence>
<evidence type="ECO:0000256" key="4">
    <source>
        <dbReference type="ARBA" id="ARBA00022692"/>
    </source>
</evidence>
<dbReference type="InterPro" id="IPR023299">
    <property type="entry name" value="ATPase_P-typ_cyto_dom_N"/>
</dbReference>
<evidence type="ECO:0000313" key="15">
    <source>
        <dbReference type="Proteomes" id="UP000198995"/>
    </source>
</evidence>
<dbReference type="Proteomes" id="UP000198995">
    <property type="component" value="Unassembled WGS sequence"/>
</dbReference>
<dbReference type="SUPFAM" id="SSF56784">
    <property type="entry name" value="HAD-like"/>
    <property type="match status" value="1"/>
</dbReference>
<dbReference type="RefSeq" id="WP_091792302.1">
    <property type="nucleotide sequence ID" value="NZ_FNAF01000014.1"/>
</dbReference>
<dbReference type="Pfam" id="PF00403">
    <property type="entry name" value="HMA"/>
    <property type="match status" value="2"/>
</dbReference>
<reference evidence="14 15" key="1">
    <citation type="submission" date="2016-10" db="EMBL/GenBank/DDBJ databases">
        <authorList>
            <person name="de Groot N.N."/>
        </authorList>
    </citation>
    <scope>NUCLEOTIDE SEQUENCE [LARGE SCALE GENOMIC DNA]</scope>
    <source>
        <strain evidence="14 15">DSM 20475</strain>
    </source>
</reference>
<dbReference type="GO" id="GO:0016887">
    <property type="term" value="F:ATP hydrolysis activity"/>
    <property type="evidence" value="ECO:0007669"/>
    <property type="project" value="InterPro"/>
</dbReference>
<evidence type="ECO:0000256" key="12">
    <source>
        <dbReference type="SAM" id="MobiDB-lite"/>
    </source>
</evidence>
<dbReference type="FunFam" id="2.70.150.10:FF:000002">
    <property type="entry name" value="Copper-transporting ATPase 1, putative"/>
    <property type="match status" value="1"/>
</dbReference>
<comment type="subcellular location">
    <subcellularLocation>
        <location evidence="1">Cell membrane</location>
        <topology evidence="1">Multi-pass membrane protein</topology>
    </subcellularLocation>
</comment>
<dbReference type="PRINTS" id="PR00119">
    <property type="entry name" value="CATATPASE"/>
</dbReference>
<dbReference type="InterPro" id="IPR008250">
    <property type="entry name" value="ATPase_P-typ_transduc_dom_A_sf"/>
</dbReference>
<dbReference type="InterPro" id="IPR023214">
    <property type="entry name" value="HAD_sf"/>
</dbReference>
<organism evidence="14 15">
    <name type="scientific">Peptococcus niger</name>
    <dbReference type="NCBI Taxonomy" id="2741"/>
    <lineage>
        <taxon>Bacteria</taxon>
        <taxon>Bacillati</taxon>
        <taxon>Bacillota</taxon>
        <taxon>Clostridia</taxon>
        <taxon>Eubacteriales</taxon>
        <taxon>Peptococcaceae</taxon>
        <taxon>Peptococcus</taxon>
    </lineage>
</organism>
<evidence type="ECO:0000256" key="2">
    <source>
        <dbReference type="ARBA" id="ARBA00006024"/>
    </source>
</evidence>
<keyword evidence="6 11" id="KW-0067">ATP-binding</keyword>
<sequence length="837" mass="88581">MQEHHHSCGCSAHGPLCDHTHYSKESTGAVEASPTLNHSTDHCEEHTEKAPPDEEAAGGPARLRLTLPNLTCAHCAAKIEQAAGDLPGVQTASLNFLKRELQLLHRADPDDLLDAVSRLADRIEPGTIVQAVTESGQETVFSLPNLTCANCAAKIEAEVAKLPEVQEASLNLMDQRLRLCHTGDPAALQARVQDIADRIEPGTVVQLATADKAVIQARLIDGLLARKKTLAMLAAAAVLFIAGFALGEDSRPALLAFLMAFVVVGGPVLVNAVKGFARRQFFNEEVLMAIAAVGAFGIGAWEEAVAVMLFYQTGELVQDLAVDRSRRSISGLMDIRPDFANLMEDGAVREVAPESVAVGSRILVRPGERVPLDGKVVTGTSQLDTSALTGESMPRAVGTGDEVLSGSINLSGVLELETLTAFVDSTVAKILELVENASDRKARMERFITRFAAVYTPTVVACAVALCLIPTVIFGPASFETWLYRALIFLVCSCPCALVISVPLTFFAGIGGASRSAILVKGATYLETLAEVDTVVFDKTGTLTEGHFAVVAVKPAPGVDEEEVYRLATALEDHSTHPIAQAVSAAFEGERPPVTELQEVSGRGLTGKIDGRLALVGNARLLTEAGIDAPPVDGPASVVYVAYDGRYLGHIVVSDDPKESSRGAIAHLKKMGIGETVMLTGDRHDVAEWVGADLGIDRIESELLPQDKVTALEQLQAEGRCVAFVGDGLNDAPVLALANVGIAMGALGSDAAIEAADVVLMTDEPAKVAEGIALARRTRRIVWQNVIFALGVKAVVMLLGALGFATMWAAVFADVGVTIIAILNAMRAMYVRQSNIL</sequence>
<dbReference type="STRING" id="2741.SAMN04489866_1144"/>
<dbReference type="CDD" id="cd00371">
    <property type="entry name" value="HMA"/>
    <property type="match status" value="2"/>
</dbReference>
<feature type="domain" description="HMA" evidence="13">
    <location>
        <begin position="61"/>
        <end position="140"/>
    </location>
</feature>
<dbReference type="InterPro" id="IPR006121">
    <property type="entry name" value="HMA_dom"/>
</dbReference>
<feature type="transmembrane region" description="Helical" evidence="11">
    <location>
        <begin position="451"/>
        <end position="474"/>
    </location>
</feature>
<dbReference type="GO" id="GO:0008551">
    <property type="term" value="F:P-type cadmium transporter activity"/>
    <property type="evidence" value="ECO:0007669"/>
    <property type="project" value="UniProtKB-EC"/>
</dbReference>
<dbReference type="OrthoDB" id="9760364at2"/>
<dbReference type="Gene3D" id="3.30.70.100">
    <property type="match status" value="2"/>
</dbReference>
<comment type="similarity">
    <text evidence="2 11">Belongs to the cation transport ATPase (P-type) (TC 3.A.3) family. Type IB subfamily.</text>
</comment>
<dbReference type="EC" id="7.2.2.21" evidence="9"/>
<dbReference type="InterPro" id="IPR036412">
    <property type="entry name" value="HAD-like_sf"/>
</dbReference>
<dbReference type="EMBL" id="FNAF01000014">
    <property type="protein sequence ID" value="SDE03437.1"/>
    <property type="molecule type" value="Genomic_DNA"/>
</dbReference>
<keyword evidence="15" id="KW-1185">Reference proteome</keyword>
<feature type="compositionally biased region" description="Basic and acidic residues" evidence="12">
    <location>
        <begin position="39"/>
        <end position="52"/>
    </location>
</feature>
<accession>A0A1G6ZML3</accession>
<keyword evidence="5 11" id="KW-0547">Nucleotide-binding</keyword>
<dbReference type="InterPro" id="IPR059000">
    <property type="entry name" value="ATPase_P-type_domA"/>
</dbReference>
<feature type="transmembrane region" description="Helical" evidence="11">
    <location>
        <begin position="807"/>
        <end position="826"/>
    </location>
</feature>
<dbReference type="Pfam" id="PF00122">
    <property type="entry name" value="E1-E2_ATPase"/>
    <property type="match status" value="1"/>
</dbReference>
<dbReference type="SUPFAM" id="SSF81665">
    <property type="entry name" value="Calcium ATPase, transmembrane domain M"/>
    <property type="match status" value="1"/>
</dbReference>
<keyword evidence="3" id="KW-0104">Cadmium</keyword>
<feature type="region of interest" description="Disordered" evidence="12">
    <location>
        <begin position="28"/>
        <end position="59"/>
    </location>
</feature>
<gene>
    <name evidence="14" type="ORF">SAMN04489866_1144</name>
</gene>
<dbReference type="SUPFAM" id="SSF55008">
    <property type="entry name" value="HMA, heavy metal-associated domain"/>
    <property type="match status" value="2"/>
</dbReference>
<dbReference type="PANTHER" id="PTHR48085:SF5">
    <property type="entry name" value="CADMIUM_ZINC-TRANSPORTING ATPASE HMA4-RELATED"/>
    <property type="match status" value="1"/>
</dbReference>
<dbReference type="GO" id="GO:0005524">
    <property type="term" value="F:ATP binding"/>
    <property type="evidence" value="ECO:0007669"/>
    <property type="project" value="UniProtKB-UniRule"/>
</dbReference>
<dbReference type="PRINTS" id="PR00941">
    <property type="entry name" value="CDATPASE"/>
</dbReference>
<dbReference type="AlphaFoldDB" id="A0A1G6ZML3"/>
<dbReference type="InterPro" id="IPR036163">
    <property type="entry name" value="HMA_dom_sf"/>
</dbReference>
<evidence type="ECO:0000256" key="9">
    <source>
        <dbReference type="ARBA" id="ARBA00039103"/>
    </source>
</evidence>
<keyword evidence="7 11" id="KW-1133">Transmembrane helix</keyword>
<feature type="transmembrane region" description="Helical" evidence="11">
    <location>
        <begin position="781"/>
        <end position="801"/>
    </location>
</feature>
<dbReference type="SUPFAM" id="SSF81653">
    <property type="entry name" value="Calcium ATPase, transduction domain A"/>
    <property type="match status" value="1"/>
</dbReference>
<comment type="catalytic activity">
    <reaction evidence="10">
        <text>Cd(2+)(in) + ATP + H2O = Cd(2+)(out) + ADP + phosphate + H(+)</text>
        <dbReference type="Rhea" id="RHEA:12132"/>
        <dbReference type="ChEBI" id="CHEBI:15377"/>
        <dbReference type="ChEBI" id="CHEBI:15378"/>
        <dbReference type="ChEBI" id="CHEBI:30616"/>
        <dbReference type="ChEBI" id="CHEBI:43474"/>
        <dbReference type="ChEBI" id="CHEBI:48775"/>
        <dbReference type="ChEBI" id="CHEBI:456216"/>
        <dbReference type="EC" id="7.2.2.21"/>
    </reaction>
</comment>
<dbReference type="PROSITE" id="PS50846">
    <property type="entry name" value="HMA_2"/>
    <property type="match status" value="1"/>
</dbReference>
<dbReference type="PANTHER" id="PTHR48085">
    <property type="entry name" value="CADMIUM/ZINC-TRANSPORTING ATPASE HMA2-RELATED"/>
    <property type="match status" value="1"/>
</dbReference>
<proteinExistence type="inferred from homology"/>
<name>A0A1G6ZML3_PEPNI</name>
<protein>
    <recommendedName>
        <fullName evidence="9">Cd(2+)-exporting ATPase</fullName>
        <ecNumber evidence="9">7.2.2.21</ecNumber>
    </recommendedName>
</protein>
<dbReference type="InterPro" id="IPR001757">
    <property type="entry name" value="P_typ_ATPase"/>
</dbReference>
<dbReference type="PROSITE" id="PS00154">
    <property type="entry name" value="ATPASE_E1_E2"/>
    <property type="match status" value="1"/>
</dbReference>
<evidence type="ECO:0000256" key="6">
    <source>
        <dbReference type="ARBA" id="ARBA00022840"/>
    </source>
</evidence>
<dbReference type="Gene3D" id="3.40.50.1000">
    <property type="entry name" value="HAD superfamily/HAD-like"/>
    <property type="match status" value="1"/>
</dbReference>
<evidence type="ECO:0000259" key="13">
    <source>
        <dbReference type="PROSITE" id="PS50846"/>
    </source>
</evidence>
<keyword evidence="11" id="KW-0479">Metal-binding</keyword>
<keyword evidence="11" id="KW-1003">Cell membrane</keyword>
<evidence type="ECO:0000256" key="3">
    <source>
        <dbReference type="ARBA" id="ARBA00022539"/>
    </source>
</evidence>
<dbReference type="GO" id="GO:0005886">
    <property type="term" value="C:plasma membrane"/>
    <property type="evidence" value="ECO:0007669"/>
    <property type="project" value="UniProtKB-SubCell"/>
</dbReference>
<dbReference type="NCBIfam" id="TIGR01512">
    <property type="entry name" value="ATPase-IB2_Cd"/>
    <property type="match status" value="1"/>
</dbReference>
<evidence type="ECO:0000256" key="5">
    <source>
        <dbReference type="ARBA" id="ARBA00022741"/>
    </source>
</evidence>
<feature type="transmembrane region" description="Helical" evidence="11">
    <location>
        <begin position="253"/>
        <end position="273"/>
    </location>
</feature>
<dbReference type="Gene3D" id="3.40.1110.10">
    <property type="entry name" value="Calcium-transporting ATPase, cytoplasmic domain N"/>
    <property type="match status" value="1"/>
</dbReference>
<evidence type="ECO:0000313" key="14">
    <source>
        <dbReference type="EMBL" id="SDE03437.1"/>
    </source>
</evidence>
<feature type="transmembrane region" description="Helical" evidence="11">
    <location>
        <begin position="229"/>
        <end position="247"/>
    </location>
</feature>